<protein>
    <recommendedName>
        <fullName evidence="11">alpha-1,2-Mannosidase</fullName>
        <ecNumber evidence="11">3.2.1.-</ecNumber>
    </recommendedName>
</protein>
<dbReference type="SUPFAM" id="SSF48225">
    <property type="entry name" value="Seven-hairpin glycosidases"/>
    <property type="match status" value="1"/>
</dbReference>
<dbReference type="GO" id="GO:0004571">
    <property type="term" value="F:mannosyl-oligosaccharide 1,2-alpha-mannosidase activity"/>
    <property type="evidence" value="ECO:0007669"/>
    <property type="project" value="UniProtKB-EC"/>
</dbReference>
<keyword evidence="11" id="KW-0326">Glycosidase</keyword>
<evidence type="ECO:0000256" key="1">
    <source>
        <dbReference type="ARBA" id="ARBA00001913"/>
    </source>
</evidence>
<dbReference type="InterPro" id="IPR001382">
    <property type="entry name" value="Glyco_hydro_47"/>
</dbReference>
<dbReference type="AlphaFoldDB" id="A0AA36GWI8"/>
<comment type="catalytic activity">
    <reaction evidence="9">
        <text>N(4)-(alpha-D-Man-(1-&gt;2)-alpha-D-Man-(1-&gt;2)-alpha-D-Man-(1-&gt;3)-[alpha-D-Man-(1-&gt;2)-alpha-D-Man-(1-&gt;3)-[alpha-D-Man-(1-&gt;2)-alpha-D-Man-(1-&gt;6)]-alpha-D-Man-(1-&gt;6)]-beta-D-Man-(1-&gt;4)-beta-D-GlcNAc-(1-&gt;4)-beta-D-GlcNAc)-L-asparaginyl-[protein] (N-glucan mannose isomer 9A1,2,3B1,2,3) + 4 H2O = N(4)-(alpha-D-Man-(1-&gt;3)-[alpha-D-Man-(1-&gt;3)-[alpha-D-Man-(1-&gt;6)]-alpha-D-Man-(1-&gt;6)]-beta-D-Man-(1-&gt;4)-beta-D-GlcNAc-(1-&gt;4)-beta-D-GlcNAc)-L-asparaginyl-[protein] (N-glucan mannose isomer 5A1,2) + 4 beta-D-mannose</text>
        <dbReference type="Rhea" id="RHEA:56008"/>
        <dbReference type="Rhea" id="RHEA-COMP:14356"/>
        <dbReference type="Rhea" id="RHEA-COMP:14367"/>
        <dbReference type="ChEBI" id="CHEBI:15377"/>
        <dbReference type="ChEBI" id="CHEBI:28563"/>
        <dbReference type="ChEBI" id="CHEBI:59087"/>
        <dbReference type="ChEBI" id="CHEBI:139493"/>
        <dbReference type="EC" id="3.2.1.113"/>
    </reaction>
</comment>
<dbReference type="GO" id="GO:0016020">
    <property type="term" value="C:membrane"/>
    <property type="evidence" value="ECO:0007669"/>
    <property type="project" value="InterPro"/>
</dbReference>
<evidence type="ECO:0000256" key="11">
    <source>
        <dbReference type="RuleBase" id="RU361193"/>
    </source>
</evidence>
<reference evidence="12" key="1">
    <citation type="submission" date="2023-07" db="EMBL/GenBank/DDBJ databases">
        <authorList>
            <consortium name="CYATHOMIX"/>
        </authorList>
    </citation>
    <scope>NUCLEOTIDE SEQUENCE</scope>
    <source>
        <strain evidence="12">N/A</strain>
    </source>
</reference>
<dbReference type="InterPro" id="IPR050749">
    <property type="entry name" value="Glycosyl_Hydrolase_47"/>
</dbReference>
<dbReference type="GO" id="GO:0005509">
    <property type="term" value="F:calcium ion binding"/>
    <property type="evidence" value="ECO:0007669"/>
    <property type="project" value="InterPro"/>
</dbReference>
<keyword evidence="6" id="KW-0106">Calcium</keyword>
<evidence type="ECO:0000256" key="4">
    <source>
        <dbReference type="ARBA" id="ARBA00022723"/>
    </source>
</evidence>
<gene>
    <name evidence="12" type="ORF">CYNAS_LOCUS11606</name>
</gene>
<accession>A0AA36GWI8</accession>
<evidence type="ECO:0000256" key="3">
    <source>
        <dbReference type="ARBA" id="ARBA00007658"/>
    </source>
</evidence>
<evidence type="ECO:0000256" key="2">
    <source>
        <dbReference type="ARBA" id="ARBA00004922"/>
    </source>
</evidence>
<comment type="cofactor">
    <cofactor evidence="1">
        <name>Ca(2+)</name>
        <dbReference type="ChEBI" id="CHEBI:29108"/>
    </cofactor>
</comment>
<dbReference type="PRINTS" id="PR00747">
    <property type="entry name" value="GLYHDRLASE47"/>
</dbReference>
<dbReference type="Proteomes" id="UP001176961">
    <property type="component" value="Unassembled WGS sequence"/>
</dbReference>
<proteinExistence type="inferred from homology"/>
<evidence type="ECO:0000256" key="6">
    <source>
        <dbReference type="ARBA" id="ARBA00022837"/>
    </source>
</evidence>
<dbReference type="InterPro" id="IPR012341">
    <property type="entry name" value="6hp_glycosidase-like_sf"/>
</dbReference>
<comment type="caution">
    <text evidence="12">The sequence shown here is derived from an EMBL/GenBank/DDBJ whole genome shotgun (WGS) entry which is preliminary data.</text>
</comment>
<keyword evidence="13" id="KW-1185">Reference proteome</keyword>
<dbReference type="EC" id="3.2.1.-" evidence="11"/>
<keyword evidence="5 11" id="KW-0378">Hydrolase</keyword>
<dbReference type="GO" id="GO:0005783">
    <property type="term" value="C:endoplasmic reticulum"/>
    <property type="evidence" value="ECO:0007669"/>
    <property type="project" value="TreeGrafter"/>
</dbReference>
<organism evidence="12 13">
    <name type="scientific">Cylicocyclus nassatus</name>
    <name type="common">Nematode worm</name>
    <dbReference type="NCBI Taxonomy" id="53992"/>
    <lineage>
        <taxon>Eukaryota</taxon>
        <taxon>Metazoa</taxon>
        <taxon>Ecdysozoa</taxon>
        <taxon>Nematoda</taxon>
        <taxon>Chromadorea</taxon>
        <taxon>Rhabditida</taxon>
        <taxon>Rhabditina</taxon>
        <taxon>Rhabditomorpha</taxon>
        <taxon>Strongyloidea</taxon>
        <taxon>Strongylidae</taxon>
        <taxon>Cylicocyclus</taxon>
    </lineage>
</organism>
<dbReference type="InterPro" id="IPR036026">
    <property type="entry name" value="Seven-hairpin_glycosidases"/>
</dbReference>
<evidence type="ECO:0000313" key="13">
    <source>
        <dbReference type="Proteomes" id="UP001176961"/>
    </source>
</evidence>
<evidence type="ECO:0000256" key="5">
    <source>
        <dbReference type="ARBA" id="ARBA00022801"/>
    </source>
</evidence>
<evidence type="ECO:0000256" key="9">
    <source>
        <dbReference type="ARBA" id="ARBA00048605"/>
    </source>
</evidence>
<dbReference type="EMBL" id="CATQJL010000223">
    <property type="protein sequence ID" value="CAJ0599623.1"/>
    <property type="molecule type" value="Genomic_DNA"/>
</dbReference>
<comment type="similarity">
    <text evidence="3 11">Belongs to the glycosyl hydrolase 47 family.</text>
</comment>
<evidence type="ECO:0000256" key="10">
    <source>
        <dbReference type="PIRSR" id="PIRSR601382-3"/>
    </source>
</evidence>
<sequence>MLIRIRMPTQETKRLKDHLVCFLAGTLALATVHGLPKEHLQLAESLGRSCQAMYANPAGLGLEIAYFNMLPGQNEDLSIKPLDAHSLSAPEAIKSWYLYRMTGDKTYQEWGWNAFEAIEKYARVRNGYSPVKSVRNPCYIQRSDEIVLVAEVSTISIFYLLILKRISIGQMGIQHGSLLYQFMIISICP</sequence>
<evidence type="ECO:0000256" key="7">
    <source>
        <dbReference type="ARBA" id="ARBA00023157"/>
    </source>
</evidence>
<evidence type="ECO:0000313" key="12">
    <source>
        <dbReference type="EMBL" id="CAJ0599623.1"/>
    </source>
</evidence>
<name>A0AA36GWI8_CYLNA</name>
<keyword evidence="4" id="KW-0479">Metal-binding</keyword>
<keyword evidence="7 10" id="KW-1015">Disulfide bond</keyword>
<dbReference type="PANTHER" id="PTHR11742">
    <property type="entry name" value="MANNOSYL-OLIGOSACCHARIDE ALPHA-1,2-MANNOSIDASE-RELATED"/>
    <property type="match status" value="1"/>
</dbReference>
<dbReference type="Pfam" id="PF01532">
    <property type="entry name" value="Glyco_hydro_47"/>
    <property type="match status" value="1"/>
</dbReference>
<evidence type="ECO:0000256" key="8">
    <source>
        <dbReference type="ARBA" id="ARBA00047669"/>
    </source>
</evidence>
<comment type="pathway">
    <text evidence="2">Protein modification; protein glycosylation.</text>
</comment>
<feature type="disulfide bond" evidence="10">
    <location>
        <begin position="21"/>
        <end position="50"/>
    </location>
</feature>
<dbReference type="PANTHER" id="PTHR11742:SF55">
    <property type="entry name" value="ENDOPLASMIC RETICULUM MANNOSYL-OLIGOSACCHARIDE 1,2-ALPHA-MANNOSIDASE"/>
    <property type="match status" value="1"/>
</dbReference>
<comment type="catalytic activity">
    <reaction evidence="8">
        <text>N(4)-(alpha-D-Man-(1-&gt;2)-alpha-D-Man-(1-&gt;2)-alpha-D-Man-(1-&gt;3)-[alpha-D-Man-(1-&gt;3)-[alpha-D-Man-(1-&gt;2)-alpha-D-Man-(1-&gt;6)]-alpha-D-Man-(1-&gt;6)]-beta-D-Man-(1-&gt;4)-beta-D-GlcNAc-(1-&gt;4)-beta-D-GlcNAc)-L-asparaginyl-[protein] (N-glucan mannose isomer 8A1,2,3B1,3) + 3 H2O = N(4)-(alpha-D-Man-(1-&gt;3)-[alpha-D-Man-(1-&gt;3)-[alpha-D-Man-(1-&gt;6)]-alpha-D-Man-(1-&gt;6)]-beta-D-Man-(1-&gt;4)-beta-D-GlcNAc-(1-&gt;4)-beta-D-GlcNAc)-L-asparaginyl-[protein] (N-glucan mannose isomer 5A1,2) + 3 beta-D-mannose</text>
        <dbReference type="Rhea" id="RHEA:56028"/>
        <dbReference type="Rhea" id="RHEA-COMP:14358"/>
        <dbReference type="Rhea" id="RHEA-COMP:14367"/>
        <dbReference type="ChEBI" id="CHEBI:15377"/>
        <dbReference type="ChEBI" id="CHEBI:28563"/>
        <dbReference type="ChEBI" id="CHEBI:59087"/>
        <dbReference type="ChEBI" id="CHEBI:60628"/>
        <dbReference type="EC" id="3.2.1.113"/>
    </reaction>
</comment>
<dbReference type="GO" id="GO:0005975">
    <property type="term" value="P:carbohydrate metabolic process"/>
    <property type="evidence" value="ECO:0007669"/>
    <property type="project" value="InterPro"/>
</dbReference>
<dbReference type="Gene3D" id="1.50.10.10">
    <property type="match status" value="1"/>
</dbReference>